<name>X1VBR0_9ZZZZ</name>
<dbReference type="Gene3D" id="3.40.47.10">
    <property type="match status" value="1"/>
</dbReference>
<dbReference type="InterPro" id="IPR016039">
    <property type="entry name" value="Thiolase-like"/>
</dbReference>
<reference evidence="1" key="1">
    <citation type="journal article" date="2014" name="Front. Microbiol.">
        <title>High frequency of phylogenetically diverse reductive dehalogenase-homologous genes in deep subseafloor sedimentary metagenomes.</title>
        <authorList>
            <person name="Kawai M."/>
            <person name="Futagami T."/>
            <person name="Toyoda A."/>
            <person name="Takaki Y."/>
            <person name="Nishi S."/>
            <person name="Hori S."/>
            <person name="Arai W."/>
            <person name="Tsubouchi T."/>
            <person name="Morono Y."/>
            <person name="Uchiyama I."/>
            <person name="Ito T."/>
            <person name="Fujiyama A."/>
            <person name="Inagaki F."/>
            <person name="Takami H."/>
        </authorList>
    </citation>
    <scope>NUCLEOTIDE SEQUENCE</scope>
    <source>
        <strain evidence="1">Expedition CK06-06</strain>
    </source>
</reference>
<dbReference type="AlphaFoldDB" id="X1VBR0"/>
<feature type="non-terminal residue" evidence="1">
    <location>
        <position position="72"/>
    </location>
</feature>
<accession>X1VBR0</accession>
<evidence type="ECO:0000313" key="1">
    <source>
        <dbReference type="EMBL" id="GAJ10956.1"/>
    </source>
</evidence>
<dbReference type="GO" id="GO:0016746">
    <property type="term" value="F:acyltransferase activity"/>
    <property type="evidence" value="ECO:0007669"/>
    <property type="project" value="InterPro"/>
</dbReference>
<dbReference type="EMBL" id="BARW01033550">
    <property type="protein sequence ID" value="GAJ10956.1"/>
    <property type="molecule type" value="Genomic_DNA"/>
</dbReference>
<dbReference type="SUPFAM" id="SSF53901">
    <property type="entry name" value="Thiolase-like"/>
    <property type="match status" value="1"/>
</dbReference>
<organism evidence="1">
    <name type="scientific">marine sediment metagenome</name>
    <dbReference type="NCBI Taxonomy" id="412755"/>
    <lineage>
        <taxon>unclassified sequences</taxon>
        <taxon>metagenomes</taxon>
        <taxon>ecological metagenomes</taxon>
    </lineage>
</organism>
<proteinExistence type="predicted"/>
<sequence>MAGIRSYGAYIAYNRLPRSEIGKAWGRYAVLGERAVASYDEDSLTMGVEAAFDCVKGINVEEIDGLYFATTT</sequence>
<comment type="caution">
    <text evidence="1">The sequence shown here is derived from an EMBL/GenBank/DDBJ whole genome shotgun (WGS) entry which is preliminary data.</text>
</comment>
<evidence type="ECO:0008006" key="2">
    <source>
        <dbReference type="Google" id="ProtNLM"/>
    </source>
</evidence>
<protein>
    <recommendedName>
        <fullName evidence="2">Hydroxymethylglutaryl-coenzyme A synthase N-terminal domain-containing protein</fullName>
    </recommendedName>
</protein>
<gene>
    <name evidence="1" type="ORF">S12H4_52815</name>
</gene>